<proteinExistence type="evidence at transcript level"/>
<evidence type="ECO:0000256" key="1">
    <source>
        <dbReference type="SAM" id="MobiDB-lite"/>
    </source>
</evidence>
<feature type="non-terminal residue" evidence="3">
    <location>
        <position position="88"/>
    </location>
</feature>
<dbReference type="InterPro" id="IPR018152">
    <property type="entry name" value="SOD_Cu/Zn_BS"/>
</dbReference>
<feature type="domain" description="Superoxide dismutase copper/zinc binding" evidence="2">
    <location>
        <begin position="15"/>
        <end position="88"/>
    </location>
</feature>
<sequence>AFGLVNPPTAQGYAVNGSVSFSQSKPGEPVLVEGVITGLKVNALHGFHIHEKGDISTKGCLSTGGHFNPQRKVHGGPNDRERHIGDLG</sequence>
<name>F6JYF7_9INSE</name>
<dbReference type="GO" id="GO:0006801">
    <property type="term" value="P:superoxide metabolic process"/>
    <property type="evidence" value="ECO:0007669"/>
    <property type="project" value="InterPro"/>
</dbReference>
<dbReference type="Gene3D" id="2.60.40.200">
    <property type="entry name" value="Superoxide dismutase, copper/zinc binding domain"/>
    <property type="match status" value="1"/>
</dbReference>
<reference evidence="3" key="1">
    <citation type="submission" date="2010-04" db="EMBL/GenBank/DDBJ databases">
        <title>Effects of trace metals on mayfly, Centroptilum triangulifer.</title>
        <authorList>
            <person name="Kim K.S."/>
            <person name="Buchwalter D."/>
        </authorList>
    </citation>
    <scope>NUCLEOTIDE SEQUENCE</scope>
</reference>
<feature type="compositionally biased region" description="Basic and acidic residues" evidence="1">
    <location>
        <begin position="77"/>
        <end position="88"/>
    </location>
</feature>
<protein>
    <submittedName>
        <fullName evidence="3">Cu/Zn superoxide dismutase</fullName>
    </submittedName>
</protein>
<dbReference type="InterPro" id="IPR024134">
    <property type="entry name" value="SOD_Cu/Zn_/chaperone"/>
</dbReference>
<dbReference type="PANTHER" id="PTHR10003">
    <property type="entry name" value="SUPEROXIDE DISMUTASE CU-ZN -RELATED"/>
    <property type="match status" value="1"/>
</dbReference>
<evidence type="ECO:0000259" key="2">
    <source>
        <dbReference type="Pfam" id="PF00080"/>
    </source>
</evidence>
<dbReference type="InterPro" id="IPR036423">
    <property type="entry name" value="SOD-like_Cu/Zn_dom_sf"/>
</dbReference>
<organism evidence="3">
    <name type="scientific">Neocloeon triangulifer</name>
    <dbReference type="NCBI Taxonomy" id="2078957"/>
    <lineage>
        <taxon>Eukaryota</taxon>
        <taxon>Metazoa</taxon>
        <taxon>Ecdysozoa</taxon>
        <taxon>Arthropoda</taxon>
        <taxon>Hexapoda</taxon>
        <taxon>Insecta</taxon>
        <taxon>Pterygota</taxon>
        <taxon>Palaeoptera</taxon>
        <taxon>Ephemeroptera</taxon>
        <taxon>Pisciforma</taxon>
        <taxon>Baetidae</taxon>
        <taxon>Neocloeon</taxon>
    </lineage>
</organism>
<dbReference type="Pfam" id="PF00080">
    <property type="entry name" value="Sod_Cu"/>
    <property type="match status" value="1"/>
</dbReference>
<dbReference type="PROSITE" id="PS00087">
    <property type="entry name" value="SOD_CU_ZN_1"/>
    <property type="match status" value="1"/>
</dbReference>
<dbReference type="EMBL" id="HM171924">
    <property type="protein sequence ID" value="AEG77332.1"/>
    <property type="molecule type" value="mRNA"/>
</dbReference>
<dbReference type="AlphaFoldDB" id="F6JYF7"/>
<dbReference type="SUPFAM" id="SSF49329">
    <property type="entry name" value="Cu,Zn superoxide dismutase-like"/>
    <property type="match status" value="1"/>
</dbReference>
<dbReference type="InterPro" id="IPR001424">
    <property type="entry name" value="SOD_Cu_Zn_dom"/>
</dbReference>
<evidence type="ECO:0000313" key="3">
    <source>
        <dbReference type="EMBL" id="AEG77332.1"/>
    </source>
</evidence>
<accession>F6JYF7</accession>
<dbReference type="GO" id="GO:0005507">
    <property type="term" value="F:copper ion binding"/>
    <property type="evidence" value="ECO:0007669"/>
    <property type="project" value="InterPro"/>
</dbReference>
<feature type="non-terminal residue" evidence="3">
    <location>
        <position position="1"/>
    </location>
</feature>
<feature type="region of interest" description="Disordered" evidence="1">
    <location>
        <begin position="58"/>
        <end position="88"/>
    </location>
</feature>